<dbReference type="InterPro" id="IPR005174">
    <property type="entry name" value="KIB1-4_b-propeller"/>
</dbReference>
<feature type="domain" description="KIB1-4 beta-propeller" evidence="1">
    <location>
        <begin position="83"/>
        <end position="344"/>
    </location>
</feature>
<dbReference type="InterPro" id="IPR050942">
    <property type="entry name" value="F-box_BR-signaling"/>
</dbReference>
<dbReference type="PANTHER" id="PTHR44259:SF113">
    <property type="entry name" value="OS06G0659700 PROTEIN"/>
    <property type="match status" value="1"/>
</dbReference>
<dbReference type="Proteomes" id="UP000325577">
    <property type="component" value="Linkage Group LG8"/>
</dbReference>
<dbReference type="PANTHER" id="PTHR44259">
    <property type="entry name" value="OS07G0183000 PROTEIN-RELATED"/>
    <property type="match status" value="1"/>
</dbReference>
<organism evidence="2 3">
    <name type="scientific">Nyssa sinensis</name>
    <dbReference type="NCBI Taxonomy" id="561372"/>
    <lineage>
        <taxon>Eukaryota</taxon>
        <taxon>Viridiplantae</taxon>
        <taxon>Streptophyta</taxon>
        <taxon>Embryophyta</taxon>
        <taxon>Tracheophyta</taxon>
        <taxon>Spermatophyta</taxon>
        <taxon>Magnoliopsida</taxon>
        <taxon>eudicotyledons</taxon>
        <taxon>Gunneridae</taxon>
        <taxon>Pentapetalae</taxon>
        <taxon>asterids</taxon>
        <taxon>Cornales</taxon>
        <taxon>Nyssaceae</taxon>
        <taxon>Nyssa</taxon>
    </lineage>
</organism>
<dbReference type="AlphaFoldDB" id="A0A5J4ZJ88"/>
<dbReference type="SUPFAM" id="SSF81383">
    <property type="entry name" value="F-box domain"/>
    <property type="match status" value="1"/>
</dbReference>
<dbReference type="Gene3D" id="1.20.1280.50">
    <property type="match status" value="1"/>
</dbReference>
<gene>
    <name evidence="2" type="ORF">F0562_017574</name>
</gene>
<evidence type="ECO:0000313" key="2">
    <source>
        <dbReference type="EMBL" id="KAA8517281.1"/>
    </source>
</evidence>
<protein>
    <recommendedName>
        <fullName evidence="1">KIB1-4 beta-propeller domain-containing protein</fullName>
    </recommendedName>
</protein>
<proteinExistence type="predicted"/>
<evidence type="ECO:0000313" key="3">
    <source>
        <dbReference type="Proteomes" id="UP000325577"/>
    </source>
</evidence>
<accession>A0A5J4ZJ88</accession>
<dbReference type="OrthoDB" id="642536at2759"/>
<dbReference type="Pfam" id="PF03478">
    <property type="entry name" value="Beta-prop_KIB1-4"/>
    <property type="match status" value="1"/>
</dbReference>
<evidence type="ECO:0000259" key="1">
    <source>
        <dbReference type="Pfam" id="PF03478"/>
    </source>
</evidence>
<dbReference type="EMBL" id="CM018051">
    <property type="protein sequence ID" value="KAA8517281.1"/>
    <property type="molecule type" value="Genomic_DNA"/>
</dbReference>
<name>A0A5J4ZJ88_9ASTE</name>
<reference evidence="2 3" key="1">
    <citation type="submission" date="2019-09" db="EMBL/GenBank/DDBJ databases">
        <title>A chromosome-level genome assembly of the Chinese tupelo Nyssa sinensis.</title>
        <authorList>
            <person name="Yang X."/>
            <person name="Kang M."/>
            <person name="Yang Y."/>
            <person name="Xiong H."/>
            <person name="Wang M."/>
            <person name="Zhang Z."/>
            <person name="Wang Z."/>
            <person name="Wu H."/>
            <person name="Ma T."/>
            <person name="Liu J."/>
            <person name="Xi Z."/>
        </authorList>
    </citation>
    <scope>NUCLEOTIDE SEQUENCE [LARGE SCALE GENOMIC DNA]</scope>
    <source>
        <strain evidence="2">J267</strain>
        <tissue evidence="2">Leaf</tissue>
    </source>
</reference>
<sequence>MISGPRSRFQPLKMVNWVDWSQLPYDLVILIANKLHSIEDFLAFSAVCHSWRLVYLNKSWTLSPQVPWLMLDENHTSEFIRGFFNISKNKIHGLMLPEAHDCRCWGSSHGWLITVGHDREIRLVNPITHVSINLPPQSTFENQVNVKVYWFDFIHNATVFKIRGELVTMVIYGDRYSLALCRPGDSLWTTVRNSTHFLFINVICYGDQVLALCMRGALVVVVVDGPDPPRAMYMASPPTAEKGWQQIYLVESSGDLLMVFRYEVYSSYQNNMIEFRVYKFDFDSREWTILESLGDRVLYVDDSYCTSFYAWDDLECNSIYFAKDNLDWWLTCALKFEGYYMGVYRMKDKTTDIFCLGKDPPSRYTCPIWVMPTLW</sequence>
<dbReference type="InterPro" id="IPR036047">
    <property type="entry name" value="F-box-like_dom_sf"/>
</dbReference>
<keyword evidence="3" id="KW-1185">Reference proteome</keyword>